<organism evidence="5 6">
    <name type="scientific">Plakobranchus ocellatus</name>
    <dbReference type="NCBI Taxonomy" id="259542"/>
    <lineage>
        <taxon>Eukaryota</taxon>
        <taxon>Metazoa</taxon>
        <taxon>Spiralia</taxon>
        <taxon>Lophotrochozoa</taxon>
        <taxon>Mollusca</taxon>
        <taxon>Gastropoda</taxon>
        <taxon>Heterobranchia</taxon>
        <taxon>Euthyneura</taxon>
        <taxon>Panpulmonata</taxon>
        <taxon>Sacoglossa</taxon>
        <taxon>Placobranchoidea</taxon>
        <taxon>Plakobranchidae</taxon>
        <taxon>Plakobranchus</taxon>
    </lineage>
</organism>
<feature type="region of interest" description="Disordered" evidence="2">
    <location>
        <begin position="299"/>
        <end position="320"/>
    </location>
</feature>
<evidence type="ECO:0000313" key="6">
    <source>
        <dbReference type="Proteomes" id="UP000735302"/>
    </source>
</evidence>
<reference evidence="5 6" key="1">
    <citation type="journal article" date="2021" name="Elife">
        <title>Chloroplast acquisition without the gene transfer in kleptoplastic sea slugs, Plakobranchus ocellatus.</title>
        <authorList>
            <person name="Maeda T."/>
            <person name="Takahashi S."/>
            <person name="Yoshida T."/>
            <person name="Shimamura S."/>
            <person name="Takaki Y."/>
            <person name="Nagai Y."/>
            <person name="Toyoda A."/>
            <person name="Suzuki Y."/>
            <person name="Arimoto A."/>
            <person name="Ishii H."/>
            <person name="Satoh N."/>
            <person name="Nishiyama T."/>
            <person name="Hasebe M."/>
            <person name="Maruyama T."/>
            <person name="Minagawa J."/>
            <person name="Obokata J."/>
            <person name="Shigenobu S."/>
        </authorList>
    </citation>
    <scope>NUCLEOTIDE SEQUENCE [LARGE SCALE GENOMIC DNA]</scope>
</reference>
<keyword evidence="3" id="KW-0812">Transmembrane</keyword>
<evidence type="ECO:0000256" key="1">
    <source>
        <dbReference type="ARBA" id="ARBA00005585"/>
    </source>
</evidence>
<gene>
    <name evidence="5" type="ORF">PoB_007461600</name>
</gene>
<dbReference type="PROSITE" id="PS50156">
    <property type="entry name" value="SSD"/>
    <property type="match status" value="1"/>
</dbReference>
<feature type="compositionally biased region" description="Polar residues" evidence="2">
    <location>
        <begin position="377"/>
        <end position="387"/>
    </location>
</feature>
<dbReference type="PANTHER" id="PTHR10796">
    <property type="entry name" value="PATCHED-RELATED"/>
    <property type="match status" value="1"/>
</dbReference>
<dbReference type="InterPro" id="IPR000731">
    <property type="entry name" value="SSD"/>
</dbReference>
<dbReference type="InterPro" id="IPR051697">
    <property type="entry name" value="Patched_domain-protein"/>
</dbReference>
<feature type="transmembrane region" description="Helical" evidence="3">
    <location>
        <begin position="140"/>
        <end position="160"/>
    </location>
</feature>
<comment type="similarity">
    <text evidence="1">Belongs to the patched family.</text>
</comment>
<dbReference type="Proteomes" id="UP000735302">
    <property type="component" value="Unassembled WGS sequence"/>
</dbReference>
<dbReference type="AlphaFoldDB" id="A0AAV4DVH2"/>
<feature type="domain" description="SSD" evidence="4">
    <location>
        <begin position="172"/>
        <end position="288"/>
    </location>
</feature>
<feature type="transmembrane region" description="Helical" evidence="3">
    <location>
        <begin position="193"/>
        <end position="217"/>
    </location>
</feature>
<dbReference type="Gene3D" id="1.20.1640.10">
    <property type="entry name" value="Multidrug efflux transporter AcrB transmembrane domain"/>
    <property type="match status" value="1"/>
</dbReference>
<dbReference type="PANTHER" id="PTHR10796:SF130">
    <property type="entry name" value="PATCHED DOMAIN-CONTAINING PROTEIN 3-LIKE PROTEIN"/>
    <property type="match status" value="1"/>
</dbReference>
<feature type="region of interest" description="Disordered" evidence="2">
    <location>
        <begin position="339"/>
        <end position="387"/>
    </location>
</feature>
<evidence type="ECO:0000313" key="5">
    <source>
        <dbReference type="EMBL" id="GFO48111.1"/>
    </source>
</evidence>
<dbReference type="SUPFAM" id="SSF82866">
    <property type="entry name" value="Multidrug efflux transporter AcrB transmembrane domain"/>
    <property type="match status" value="1"/>
</dbReference>
<evidence type="ECO:0000256" key="3">
    <source>
        <dbReference type="SAM" id="Phobius"/>
    </source>
</evidence>
<sequence length="387" mass="42476">MSLSVLASMSPTMRVSVSLTVSAPMALPFLCKNSCLRFAVVGLSYPVSETAFINLTYRLTTEEATRTSSYIQFSTGSNLDITASRFPYRHIQLDDASSEISAMDDTRALVKAAGFSTSECFPYSRAYLGWETNKVIREELFRNLGLALICVFIVTLILIANVWTSLLVFCGVLCTLIDVAGTMHFWGLTIDTVTSIILILSIGLAVDYSAHIGHMFMTVIGSRHDRTKETLGEMGPPVFYGGFSTFLAFILLSNSNSYVFQTFFKVNFLVVLYGLFHGLVFLPVLLSWFGPQPYPTADRVYRKHHPDQPDSSAPEVGANSNKQGVINASFVVDQENGHVKSHVNGHAMQEMQKSPARSTGSNVTTPSPPPEYDGPTGDNQNMPSVQT</sequence>
<feature type="transmembrane region" description="Helical" evidence="3">
    <location>
        <begin position="237"/>
        <end position="254"/>
    </location>
</feature>
<proteinExistence type="inferred from homology"/>
<name>A0AAV4DVH2_9GAST</name>
<protein>
    <submittedName>
        <fullName evidence="5">Patched domain-containing protein</fullName>
    </submittedName>
</protein>
<keyword evidence="3" id="KW-1133">Transmembrane helix</keyword>
<dbReference type="GO" id="GO:0016020">
    <property type="term" value="C:membrane"/>
    <property type="evidence" value="ECO:0007669"/>
    <property type="project" value="TreeGrafter"/>
</dbReference>
<feature type="compositionally biased region" description="Polar residues" evidence="2">
    <location>
        <begin position="351"/>
        <end position="365"/>
    </location>
</feature>
<comment type="caution">
    <text evidence="5">The sequence shown here is derived from an EMBL/GenBank/DDBJ whole genome shotgun (WGS) entry which is preliminary data.</text>
</comment>
<accession>A0AAV4DVH2</accession>
<dbReference type="EMBL" id="BLXT01008374">
    <property type="protein sequence ID" value="GFO48111.1"/>
    <property type="molecule type" value="Genomic_DNA"/>
</dbReference>
<keyword evidence="3" id="KW-0472">Membrane</keyword>
<evidence type="ECO:0000256" key="2">
    <source>
        <dbReference type="SAM" id="MobiDB-lite"/>
    </source>
</evidence>
<keyword evidence="6" id="KW-1185">Reference proteome</keyword>
<feature type="transmembrane region" description="Helical" evidence="3">
    <location>
        <begin position="266"/>
        <end position="289"/>
    </location>
</feature>
<evidence type="ECO:0000259" key="4">
    <source>
        <dbReference type="PROSITE" id="PS50156"/>
    </source>
</evidence>